<evidence type="ECO:0000313" key="2">
    <source>
        <dbReference type="EMBL" id="MBR0598356.1"/>
    </source>
</evidence>
<dbReference type="Pfam" id="PF04205">
    <property type="entry name" value="FMN_bind"/>
    <property type="match status" value="1"/>
</dbReference>
<sequence length="124" mass="13667">MLILLGVIIVILSGIGFNYLQQVKEYQNTVENITFSNIDITKIPDGQYIGECDVQFIYAKVKVTVSGGRIQDITLLEHRNERGAEAETITDKIVEEQKVDVDAVAGATNSSKVIKKAVENALLQ</sequence>
<accession>A0A8J7W0W6</accession>
<dbReference type="Proteomes" id="UP000675664">
    <property type="component" value="Unassembled WGS sequence"/>
</dbReference>
<dbReference type="SMART" id="SM00900">
    <property type="entry name" value="FMN_bind"/>
    <property type="match status" value="1"/>
</dbReference>
<dbReference type="EMBL" id="JAGSND010000006">
    <property type="protein sequence ID" value="MBR0598356.1"/>
    <property type="molecule type" value="Genomic_DNA"/>
</dbReference>
<keyword evidence="3" id="KW-1185">Reference proteome</keyword>
<dbReference type="GO" id="GO:0010181">
    <property type="term" value="F:FMN binding"/>
    <property type="evidence" value="ECO:0007669"/>
    <property type="project" value="InterPro"/>
</dbReference>
<evidence type="ECO:0000259" key="1">
    <source>
        <dbReference type="SMART" id="SM00900"/>
    </source>
</evidence>
<gene>
    <name evidence="2" type="ORF">KCX82_10755</name>
</gene>
<dbReference type="GO" id="GO:0016020">
    <property type="term" value="C:membrane"/>
    <property type="evidence" value="ECO:0007669"/>
    <property type="project" value="InterPro"/>
</dbReference>
<evidence type="ECO:0000313" key="3">
    <source>
        <dbReference type="Proteomes" id="UP000675664"/>
    </source>
</evidence>
<dbReference type="InterPro" id="IPR007329">
    <property type="entry name" value="FMN-bd"/>
</dbReference>
<dbReference type="AlphaFoldDB" id="A0A8J7W0W6"/>
<reference evidence="2" key="2">
    <citation type="submission" date="2021-04" db="EMBL/GenBank/DDBJ databases">
        <authorList>
            <person name="Liu J."/>
        </authorList>
    </citation>
    <scope>NUCLEOTIDE SEQUENCE</scope>
    <source>
        <strain evidence="2">BAD-6</strain>
    </source>
</reference>
<dbReference type="Gene3D" id="3.90.1010.20">
    <property type="match status" value="1"/>
</dbReference>
<organism evidence="2 3">
    <name type="scientific">Sinanaerobacter chloroacetimidivorans</name>
    <dbReference type="NCBI Taxonomy" id="2818044"/>
    <lineage>
        <taxon>Bacteria</taxon>
        <taxon>Bacillati</taxon>
        <taxon>Bacillota</taxon>
        <taxon>Clostridia</taxon>
        <taxon>Peptostreptococcales</taxon>
        <taxon>Anaerovoracaceae</taxon>
        <taxon>Sinanaerobacter</taxon>
    </lineage>
</organism>
<protein>
    <submittedName>
        <fullName evidence="2">FMN-binding protein</fullName>
    </submittedName>
</protein>
<reference evidence="2" key="1">
    <citation type="submission" date="2021-04" db="EMBL/GenBank/DDBJ databases">
        <title>Sinoanaerobacter chloroacetimidivorans sp. nov., an obligate anaerobic bacterium isolated from anaerobic sludge.</title>
        <authorList>
            <person name="Bao Y."/>
        </authorList>
    </citation>
    <scope>NUCLEOTIDE SEQUENCE</scope>
    <source>
        <strain evidence="2">BAD-6</strain>
    </source>
</reference>
<name>A0A8J7W0W6_9FIRM</name>
<feature type="domain" description="FMN-binding" evidence="1">
    <location>
        <begin position="57"/>
        <end position="124"/>
    </location>
</feature>
<comment type="caution">
    <text evidence="2">The sequence shown here is derived from an EMBL/GenBank/DDBJ whole genome shotgun (WGS) entry which is preliminary data.</text>
</comment>
<proteinExistence type="predicted"/>